<accession>T0R042</accession>
<dbReference type="InterPro" id="IPR007461">
    <property type="entry name" value="Ysc84_actin-binding"/>
</dbReference>
<evidence type="ECO:0000313" key="3">
    <source>
        <dbReference type="EMBL" id="EQC25348.1"/>
    </source>
</evidence>
<dbReference type="eggNOG" id="KOG1843">
    <property type="taxonomic scope" value="Eukaryota"/>
</dbReference>
<dbReference type="OMA" id="VAPCYSY"/>
<dbReference type="CDD" id="cd11526">
    <property type="entry name" value="SYLF_FYVE"/>
    <property type="match status" value="1"/>
</dbReference>
<dbReference type="OrthoDB" id="443981at2759"/>
<sequence length="390" mass="40412">MRPSLTSQASRRRSAGSRTPRCLSARPAVSFSTGSGASTTADTAVACATRGRHTIGPCAVVGHVFCDLCTTFRSLIRDDKILTSPEKRYLSVNAYNPQRVCEPCYTLLLPDQSLLCATASNAVQPNSISEAGSKRFLNSPYSFTLREEIRKAAYSVKNFMYDGVIKDQSIPLPLLTNAKGIAFLTVLKVGFVVTGRVGTGLVIAKLPDGSWSAPSAIATAGIGWGAQIGGGVTDFVIILNTRSAVDTFCAQGQVNMGAELGVAAGPLGRVAAGAMEAGPGGIAPCYSYSHSKGLFIGISVEGSVVLARPDVNLEFYGKEVTAADLLSGREPPPVAAQPLYDALTMAVESPANGLNRGSLSTRAASYSSSSSLRLSVPAPVSAPAASSVAL</sequence>
<dbReference type="InterPro" id="IPR051702">
    <property type="entry name" value="SH3_domain_YSC84-like"/>
</dbReference>
<dbReference type="VEuPathDB" id="FungiDB:SDRG_16759"/>
<evidence type="ECO:0000256" key="1">
    <source>
        <dbReference type="SAM" id="MobiDB-lite"/>
    </source>
</evidence>
<dbReference type="STRING" id="1156394.T0R042"/>
<name>T0R042_SAPDV</name>
<gene>
    <name evidence="3" type="ORF">SDRG_16759</name>
</gene>
<dbReference type="AlphaFoldDB" id="T0R042"/>
<dbReference type="GO" id="GO:0035091">
    <property type="term" value="F:phosphatidylinositol binding"/>
    <property type="evidence" value="ECO:0007669"/>
    <property type="project" value="TreeGrafter"/>
</dbReference>
<protein>
    <recommendedName>
        <fullName evidence="2">Ysc84 actin-binding domain-containing protein</fullName>
    </recommendedName>
</protein>
<dbReference type="RefSeq" id="XP_008621198.1">
    <property type="nucleotide sequence ID" value="XM_008622976.1"/>
</dbReference>
<proteinExistence type="predicted"/>
<dbReference type="GeneID" id="19957486"/>
<organism evidence="3 4">
    <name type="scientific">Saprolegnia diclina (strain VS20)</name>
    <dbReference type="NCBI Taxonomy" id="1156394"/>
    <lineage>
        <taxon>Eukaryota</taxon>
        <taxon>Sar</taxon>
        <taxon>Stramenopiles</taxon>
        <taxon>Oomycota</taxon>
        <taxon>Saprolegniomycetes</taxon>
        <taxon>Saprolegniales</taxon>
        <taxon>Saprolegniaceae</taxon>
        <taxon>Saprolegnia</taxon>
    </lineage>
</organism>
<dbReference type="InParanoid" id="T0R042"/>
<feature type="region of interest" description="Disordered" evidence="1">
    <location>
        <begin position="1"/>
        <end position="22"/>
    </location>
</feature>
<keyword evidence="4" id="KW-1185">Reference proteome</keyword>
<evidence type="ECO:0000313" key="4">
    <source>
        <dbReference type="Proteomes" id="UP000030762"/>
    </source>
</evidence>
<evidence type="ECO:0000259" key="2">
    <source>
        <dbReference type="Pfam" id="PF04366"/>
    </source>
</evidence>
<reference evidence="3 4" key="1">
    <citation type="submission" date="2012-04" db="EMBL/GenBank/DDBJ databases">
        <title>The Genome Sequence of Saprolegnia declina VS20.</title>
        <authorList>
            <consortium name="The Broad Institute Genome Sequencing Platform"/>
            <person name="Russ C."/>
            <person name="Nusbaum C."/>
            <person name="Tyler B."/>
            <person name="van West P."/>
            <person name="Dieguez-Uribeondo J."/>
            <person name="de Bruijn I."/>
            <person name="Tripathy S."/>
            <person name="Jiang R."/>
            <person name="Young S.K."/>
            <person name="Zeng Q."/>
            <person name="Gargeya S."/>
            <person name="Fitzgerald M."/>
            <person name="Haas B."/>
            <person name="Abouelleil A."/>
            <person name="Alvarado L."/>
            <person name="Arachchi H.M."/>
            <person name="Berlin A."/>
            <person name="Chapman S.B."/>
            <person name="Goldberg J."/>
            <person name="Griggs A."/>
            <person name="Gujja S."/>
            <person name="Hansen M."/>
            <person name="Howarth C."/>
            <person name="Imamovic A."/>
            <person name="Larimer J."/>
            <person name="McCowen C."/>
            <person name="Montmayeur A."/>
            <person name="Murphy C."/>
            <person name="Neiman D."/>
            <person name="Pearson M."/>
            <person name="Priest M."/>
            <person name="Roberts A."/>
            <person name="Saif S."/>
            <person name="Shea T."/>
            <person name="Sisk P."/>
            <person name="Sykes S."/>
            <person name="Wortman J."/>
            <person name="Nusbaum C."/>
            <person name="Birren B."/>
        </authorList>
    </citation>
    <scope>NUCLEOTIDE SEQUENCE [LARGE SCALE GENOMIC DNA]</scope>
    <source>
        <strain evidence="3 4">VS20</strain>
    </source>
</reference>
<dbReference type="PANTHER" id="PTHR15629:SF2">
    <property type="entry name" value="SH3 DOMAIN-CONTAINING YSC84-LIKE PROTEIN 1"/>
    <property type="match status" value="1"/>
</dbReference>
<dbReference type="EMBL" id="JH767283">
    <property type="protein sequence ID" value="EQC25348.1"/>
    <property type="molecule type" value="Genomic_DNA"/>
</dbReference>
<dbReference type="Proteomes" id="UP000030762">
    <property type="component" value="Unassembled WGS sequence"/>
</dbReference>
<dbReference type="Pfam" id="PF04366">
    <property type="entry name" value="Ysc84"/>
    <property type="match status" value="1"/>
</dbReference>
<feature type="domain" description="Ysc84 actin-binding" evidence="2">
    <location>
        <begin position="221"/>
        <end position="345"/>
    </location>
</feature>
<dbReference type="PANTHER" id="PTHR15629">
    <property type="entry name" value="SH3YL1 PROTEIN"/>
    <property type="match status" value="1"/>
</dbReference>